<dbReference type="SMART" id="SM00320">
    <property type="entry name" value="WD40"/>
    <property type="match status" value="4"/>
</dbReference>
<name>A0A6J1HE57_CUCMO</name>
<dbReference type="PANTHER" id="PTHR43991:SF12">
    <property type="entry name" value="WD REPEAT PROTEIN (AFU_ORTHOLOGUE AFUA_8G05640)"/>
    <property type="match status" value="1"/>
</dbReference>
<protein>
    <submittedName>
        <fullName evidence="5 6">Uncharacterized WD repeat-containing protein C2A9.03-like isoform X1</fullName>
    </submittedName>
</protein>
<keyword evidence="2" id="KW-0677">Repeat</keyword>
<dbReference type="SUPFAM" id="SSF50978">
    <property type="entry name" value="WD40 repeat-like"/>
    <property type="match status" value="1"/>
</dbReference>
<evidence type="ECO:0000256" key="2">
    <source>
        <dbReference type="ARBA" id="ARBA00022737"/>
    </source>
</evidence>
<evidence type="ECO:0000313" key="6">
    <source>
        <dbReference type="RefSeq" id="XP_022962209.1"/>
    </source>
</evidence>
<keyword evidence="1 3" id="KW-0853">WD repeat</keyword>
<proteinExistence type="predicted"/>
<sequence>MEQFQNDDLAYIVDDYFEVGDFDDGQFFSDDDFHTDQSTEHIDSDFEDDIDTSTPRTDTSALDARNGKDIQGIPWERFTFTRENYRENRLSQYKNFESLLISRDELEKECLRVEKGNKFYDFQFNTRLVKSTIVHFQLRNLLWATSKHDVYLMQNYSVMHWSSSLRRGKEVLNVAKQIVPTVKRPGVSSQSLSRVQISTMTVKENLIVAGGFQGELICKYVNNPGVAFCTKMTTEENAITNAVDIFQNPDGATRVVAANNDAKIRIYDAKTFTCLNGFTFGWSVNSTAVSPNGKMLAVLGDSTECLLADANSGKVTESLKGHLDYSFASAWHPDGHILATGNQDTTCRLWDIRKTSKSLAVLKGRMGSIRCVKFSSDGKFLSTAEPADFVHIYESRTGYEQAQEIDLFGEIAGISFSPDTEALFVGVADRIYGSVLEFNKRHHNKYIDSMF</sequence>
<reference evidence="5 6" key="1">
    <citation type="submission" date="2025-04" db="UniProtKB">
        <authorList>
            <consortium name="RefSeq"/>
        </authorList>
    </citation>
    <scope>IDENTIFICATION</scope>
    <source>
        <tissue evidence="5 6">Young leaves</tissue>
    </source>
</reference>
<dbReference type="FunFam" id="2.130.10.10:FF:000637">
    <property type="entry name" value="WD-40 repeat family protein"/>
    <property type="match status" value="1"/>
</dbReference>
<dbReference type="KEGG" id="cmos:111462729"/>
<evidence type="ECO:0000313" key="7">
    <source>
        <dbReference type="RefSeq" id="XP_022962210.1"/>
    </source>
</evidence>
<accession>A0A6J1HE57</accession>
<gene>
    <name evidence="5 6 7" type="primary">LOC111462729</name>
</gene>
<dbReference type="PROSITE" id="PS50294">
    <property type="entry name" value="WD_REPEATS_REGION"/>
    <property type="match status" value="1"/>
</dbReference>
<dbReference type="PROSITE" id="PS50082">
    <property type="entry name" value="WD_REPEATS_2"/>
    <property type="match status" value="1"/>
</dbReference>
<dbReference type="RefSeq" id="XP_022962208.1">
    <property type="nucleotide sequence ID" value="XM_023106440.1"/>
</dbReference>
<dbReference type="RefSeq" id="XP_022962209.1">
    <property type="nucleotide sequence ID" value="XM_023106441.1"/>
</dbReference>
<dbReference type="InterPro" id="IPR036322">
    <property type="entry name" value="WD40_repeat_dom_sf"/>
</dbReference>
<keyword evidence="4" id="KW-1185">Reference proteome</keyword>
<feature type="repeat" description="WD" evidence="3">
    <location>
        <begin position="319"/>
        <end position="360"/>
    </location>
</feature>
<dbReference type="Pfam" id="PF00400">
    <property type="entry name" value="WD40"/>
    <property type="match status" value="2"/>
</dbReference>
<dbReference type="InterPro" id="IPR019775">
    <property type="entry name" value="WD40_repeat_CS"/>
</dbReference>
<dbReference type="Proteomes" id="UP000504609">
    <property type="component" value="Unplaced"/>
</dbReference>
<dbReference type="PANTHER" id="PTHR43991">
    <property type="entry name" value="WD REPEAT PROTEIN (AFU_ORTHOLOGUE AFUA_8G05640)-RELATED"/>
    <property type="match status" value="1"/>
</dbReference>
<evidence type="ECO:0000313" key="4">
    <source>
        <dbReference type="Proteomes" id="UP000504609"/>
    </source>
</evidence>
<evidence type="ECO:0000256" key="3">
    <source>
        <dbReference type="PROSITE-ProRule" id="PRU00221"/>
    </source>
</evidence>
<dbReference type="PROSITE" id="PS00678">
    <property type="entry name" value="WD_REPEATS_1"/>
    <property type="match status" value="1"/>
</dbReference>
<dbReference type="AlphaFoldDB" id="A0A6J1HE57"/>
<dbReference type="InterPro" id="IPR015943">
    <property type="entry name" value="WD40/YVTN_repeat-like_dom_sf"/>
</dbReference>
<dbReference type="GeneID" id="111462729"/>
<evidence type="ECO:0000313" key="5">
    <source>
        <dbReference type="RefSeq" id="XP_022962208.1"/>
    </source>
</evidence>
<organism evidence="4 5">
    <name type="scientific">Cucurbita moschata</name>
    <name type="common">Winter crookneck squash</name>
    <name type="synonym">Cucurbita pepo var. moschata</name>
    <dbReference type="NCBI Taxonomy" id="3662"/>
    <lineage>
        <taxon>Eukaryota</taxon>
        <taxon>Viridiplantae</taxon>
        <taxon>Streptophyta</taxon>
        <taxon>Embryophyta</taxon>
        <taxon>Tracheophyta</taxon>
        <taxon>Spermatophyta</taxon>
        <taxon>Magnoliopsida</taxon>
        <taxon>eudicotyledons</taxon>
        <taxon>Gunneridae</taxon>
        <taxon>Pentapetalae</taxon>
        <taxon>rosids</taxon>
        <taxon>fabids</taxon>
        <taxon>Cucurbitales</taxon>
        <taxon>Cucurbitaceae</taxon>
        <taxon>Cucurbiteae</taxon>
        <taxon>Cucurbita</taxon>
    </lineage>
</organism>
<dbReference type="RefSeq" id="XP_022962210.1">
    <property type="nucleotide sequence ID" value="XM_023106442.1"/>
</dbReference>
<dbReference type="Gene3D" id="2.130.10.10">
    <property type="entry name" value="YVTN repeat-like/Quinoprotein amine dehydrogenase"/>
    <property type="match status" value="1"/>
</dbReference>
<dbReference type="InterPro" id="IPR001680">
    <property type="entry name" value="WD40_rpt"/>
</dbReference>
<evidence type="ECO:0000256" key="1">
    <source>
        <dbReference type="ARBA" id="ARBA00022574"/>
    </source>
</evidence>